<evidence type="ECO:0000313" key="3">
    <source>
        <dbReference type="Proteomes" id="UP000075809"/>
    </source>
</evidence>
<dbReference type="AlphaFoldDB" id="A0A151WU24"/>
<gene>
    <name evidence="2" type="ORF">ALC60_09518</name>
</gene>
<feature type="compositionally biased region" description="Basic residues" evidence="1">
    <location>
        <begin position="1"/>
        <end position="16"/>
    </location>
</feature>
<evidence type="ECO:0000256" key="1">
    <source>
        <dbReference type="SAM" id="MobiDB-lite"/>
    </source>
</evidence>
<name>A0A151WU24_9HYME</name>
<keyword evidence="3" id="KW-1185">Reference proteome</keyword>
<reference evidence="2 3" key="1">
    <citation type="submission" date="2015-09" db="EMBL/GenBank/DDBJ databases">
        <title>Trachymyrmex zeteki WGS genome.</title>
        <authorList>
            <person name="Nygaard S."/>
            <person name="Hu H."/>
            <person name="Boomsma J."/>
            <person name="Zhang G."/>
        </authorList>
    </citation>
    <scope>NUCLEOTIDE SEQUENCE [LARGE SCALE GENOMIC DNA]</scope>
    <source>
        <strain evidence="2">Tzet28-1</strain>
        <tissue evidence="2">Whole body</tissue>
    </source>
</reference>
<organism evidence="2 3">
    <name type="scientific">Mycetomoellerius zeteki</name>
    <dbReference type="NCBI Taxonomy" id="64791"/>
    <lineage>
        <taxon>Eukaryota</taxon>
        <taxon>Metazoa</taxon>
        <taxon>Ecdysozoa</taxon>
        <taxon>Arthropoda</taxon>
        <taxon>Hexapoda</taxon>
        <taxon>Insecta</taxon>
        <taxon>Pterygota</taxon>
        <taxon>Neoptera</taxon>
        <taxon>Endopterygota</taxon>
        <taxon>Hymenoptera</taxon>
        <taxon>Apocrita</taxon>
        <taxon>Aculeata</taxon>
        <taxon>Formicoidea</taxon>
        <taxon>Formicidae</taxon>
        <taxon>Myrmicinae</taxon>
        <taxon>Mycetomoellerius</taxon>
    </lineage>
</organism>
<feature type="region of interest" description="Disordered" evidence="1">
    <location>
        <begin position="1"/>
        <end position="22"/>
    </location>
</feature>
<evidence type="ECO:0000313" key="2">
    <source>
        <dbReference type="EMBL" id="KYQ51353.1"/>
    </source>
</evidence>
<dbReference type="Proteomes" id="UP000075809">
    <property type="component" value="Unassembled WGS sequence"/>
</dbReference>
<sequence>MHGCRRGVSKRGRRKHSETMGRNRVRIAYATEDEILTLSEIGGLQRAAGRSEYLFRERTDLISDETRVVMPNRERHLTPN</sequence>
<proteinExistence type="predicted"/>
<protein>
    <submittedName>
        <fullName evidence="2">Uncharacterized protein</fullName>
    </submittedName>
</protein>
<dbReference type="EMBL" id="KQ982745">
    <property type="protein sequence ID" value="KYQ51353.1"/>
    <property type="molecule type" value="Genomic_DNA"/>
</dbReference>
<accession>A0A151WU24</accession>